<dbReference type="PANTHER" id="PTHR43751">
    <property type="entry name" value="SULFATASE"/>
    <property type="match status" value="1"/>
</dbReference>
<dbReference type="EMBL" id="CP035758">
    <property type="protein sequence ID" value="QBD79352.1"/>
    <property type="molecule type" value="Genomic_DNA"/>
</dbReference>
<feature type="domain" description="Sulfatase N-terminal" evidence="1">
    <location>
        <begin position="18"/>
        <end position="360"/>
    </location>
</feature>
<reference evidence="2 3" key="1">
    <citation type="submission" date="2019-01" db="EMBL/GenBank/DDBJ databases">
        <title>Ktedonosporobacter rubrisoli SCAWS-G2.</title>
        <authorList>
            <person name="Huang Y."/>
            <person name="Yan B."/>
        </authorList>
    </citation>
    <scope>NUCLEOTIDE SEQUENCE [LARGE SCALE GENOMIC DNA]</scope>
    <source>
        <strain evidence="2 3">SCAWS-G2</strain>
    </source>
</reference>
<dbReference type="AlphaFoldDB" id="A0A4P6JVI1"/>
<name>A0A4P6JVI1_KTERU</name>
<dbReference type="InterPro" id="IPR017850">
    <property type="entry name" value="Alkaline_phosphatase_core_sf"/>
</dbReference>
<evidence type="ECO:0000313" key="2">
    <source>
        <dbReference type="EMBL" id="QBD79352.1"/>
    </source>
</evidence>
<dbReference type="InterPro" id="IPR052701">
    <property type="entry name" value="GAG_Ulvan_Degrading_Sulfatases"/>
</dbReference>
<protein>
    <submittedName>
        <fullName evidence="2">Sulfatase</fullName>
    </submittedName>
</protein>
<dbReference type="InterPro" id="IPR000917">
    <property type="entry name" value="Sulfatase_N"/>
</dbReference>
<dbReference type="Gene3D" id="3.40.720.10">
    <property type="entry name" value="Alkaline Phosphatase, subunit A"/>
    <property type="match status" value="1"/>
</dbReference>
<evidence type="ECO:0000259" key="1">
    <source>
        <dbReference type="Pfam" id="PF00884"/>
    </source>
</evidence>
<dbReference type="Pfam" id="PF00884">
    <property type="entry name" value="Sulfatase"/>
    <property type="match status" value="1"/>
</dbReference>
<accession>A0A4P6JVI1</accession>
<dbReference type="Proteomes" id="UP000290365">
    <property type="component" value="Chromosome"/>
</dbReference>
<sequence length="516" mass="59485">MGKRRIWSFQKKEFVLRIIYIDIDSCRPDHLSCYGYPRPTSPVIDSLAQQGVLFRNCHTSDAPCLPSRAALFSGRLGINNGVTCHDGPASQLRYAGRGHFHDPTRPMWMRYLQKAGWETVCFSGFGQRHLAWWFFSGFTQNFGNQLPGESETADEVTEKVLHWLQQNGTTDNWFMHVNYWDVHHPYEAPERYFQRIRDLPCLPYPNAESIAYDVQHYYGPRTARDWWYESGWQNAQEGRRRAMPRGNPDTYENYKGFVDGHDAGIAYIDEKLGTILEALEKLGVRDETAIIVGSDHGESIGELGMYFEHGNACEGTTHVPLIIYWPGITDQAERSVESRAIDTLMYQLDLAPTMLDLLGMELPTNWDGISLASQVRGSVGPTRDHLVLGCGIYSFQRAVRTERYRLIRTIHSGLYPYEPLYLFDMQNDPYQTQNIATEQPEIVAQLDHLLLAWLWQYTTGSEGVRDPFQEQLRAGITPDIYCPRWRIEERLQALGRDDQLADLRAHRDKKPALRPW</sequence>
<dbReference type="OrthoDB" id="9762324at2"/>
<gene>
    <name evidence="2" type="ORF">EPA93_26530</name>
</gene>
<dbReference type="KEGG" id="kbs:EPA93_26530"/>
<organism evidence="2 3">
    <name type="scientific">Ktedonosporobacter rubrisoli</name>
    <dbReference type="NCBI Taxonomy" id="2509675"/>
    <lineage>
        <taxon>Bacteria</taxon>
        <taxon>Bacillati</taxon>
        <taxon>Chloroflexota</taxon>
        <taxon>Ktedonobacteria</taxon>
        <taxon>Ktedonobacterales</taxon>
        <taxon>Ktedonosporobacteraceae</taxon>
        <taxon>Ktedonosporobacter</taxon>
    </lineage>
</organism>
<dbReference type="SUPFAM" id="SSF53649">
    <property type="entry name" value="Alkaline phosphatase-like"/>
    <property type="match status" value="1"/>
</dbReference>
<evidence type="ECO:0000313" key="3">
    <source>
        <dbReference type="Proteomes" id="UP000290365"/>
    </source>
</evidence>
<dbReference type="PANTHER" id="PTHR43751:SF3">
    <property type="entry name" value="SULFATASE N-TERMINAL DOMAIN-CONTAINING PROTEIN"/>
    <property type="match status" value="1"/>
</dbReference>
<keyword evidence="3" id="KW-1185">Reference proteome</keyword>
<proteinExistence type="predicted"/>
<dbReference type="CDD" id="cd16148">
    <property type="entry name" value="sulfatase_like"/>
    <property type="match status" value="1"/>
</dbReference>